<evidence type="ECO:0000313" key="2">
    <source>
        <dbReference type="Proteomes" id="UP000749646"/>
    </source>
</evidence>
<accession>A0A9P6LRJ2</accession>
<dbReference type="OrthoDB" id="2410380at2759"/>
<dbReference type="Proteomes" id="UP000749646">
    <property type="component" value="Unassembled WGS sequence"/>
</dbReference>
<organism evidence="1 2">
    <name type="scientific">Modicella reniformis</name>
    <dbReference type="NCBI Taxonomy" id="1440133"/>
    <lineage>
        <taxon>Eukaryota</taxon>
        <taxon>Fungi</taxon>
        <taxon>Fungi incertae sedis</taxon>
        <taxon>Mucoromycota</taxon>
        <taxon>Mortierellomycotina</taxon>
        <taxon>Mortierellomycetes</taxon>
        <taxon>Mortierellales</taxon>
        <taxon>Mortierellaceae</taxon>
        <taxon>Modicella</taxon>
    </lineage>
</organism>
<sequence length="187" mass="21102">MQDTNATNIRADAMNACRLIDALISNPEWNRNIFTDSVQLFSDDILQEVRITTTSQLWEQQQQEDAFGSQQPSLQTIFLELQNALERIQQELSVALSQYYNLSSSDSSSSLPSTSLTLDSVMLDSLEGATRRLVQSLSSFEHLYQQEISPHVDKYLRLHSVSNLSERDTIPGIEETSVTISNCLVKK</sequence>
<reference evidence="1" key="1">
    <citation type="journal article" date="2020" name="Fungal Divers.">
        <title>Resolving the Mortierellaceae phylogeny through synthesis of multi-gene phylogenetics and phylogenomics.</title>
        <authorList>
            <person name="Vandepol N."/>
            <person name="Liber J."/>
            <person name="Desiro A."/>
            <person name="Na H."/>
            <person name="Kennedy M."/>
            <person name="Barry K."/>
            <person name="Grigoriev I.V."/>
            <person name="Miller A.N."/>
            <person name="O'Donnell K."/>
            <person name="Stajich J.E."/>
            <person name="Bonito G."/>
        </authorList>
    </citation>
    <scope>NUCLEOTIDE SEQUENCE</scope>
    <source>
        <strain evidence="1">MES-2147</strain>
    </source>
</reference>
<name>A0A9P6LRJ2_9FUNG</name>
<comment type="caution">
    <text evidence="1">The sequence shown here is derived from an EMBL/GenBank/DDBJ whole genome shotgun (WGS) entry which is preliminary data.</text>
</comment>
<dbReference type="EMBL" id="JAAAHW010010141">
    <property type="protein sequence ID" value="KAF9930042.1"/>
    <property type="molecule type" value="Genomic_DNA"/>
</dbReference>
<evidence type="ECO:0000313" key="1">
    <source>
        <dbReference type="EMBL" id="KAF9930042.1"/>
    </source>
</evidence>
<proteinExistence type="predicted"/>
<gene>
    <name evidence="1" type="ORF">BGZ65_005526</name>
</gene>
<protein>
    <submittedName>
        <fullName evidence="1">Uncharacterized protein</fullName>
    </submittedName>
</protein>
<keyword evidence="2" id="KW-1185">Reference proteome</keyword>
<dbReference type="AlphaFoldDB" id="A0A9P6LRJ2"/>